<comment type="cofactor">
    <cofactor evidence="1">
        <name>Zn(2+)</name>
        <dbReference type="ChEBI" id="CHEBI:29105"/>
    </cofactor>
</comment>
<dbReference type="InterPro" id="IPR014430">
    <property type="entry name" value="Scs7"/>
</dbReference>
<keyword evidence="13" id="KW-0275">Fatty acid biosynthesis</keyword>
<comment type="caution">
    <text evidence="15">The sequence shown here is derived from an EMBL/GenBank/DDBJ whole genome shotgun (WGS) entry which is preliminary data.</text>
</comment>
<dbReference type="GO" id="GO:0080132">
    <property type="term" value="F:fatty acid 2-hydroxylase activity"/>
    <property type="evidence" value="ECO:0007669"/>
    <property type="project" value="InterPro"/>
</dbReference>
<protein>
    <recommendedName>
        <fullName evidence="14">Fatty acid hydroxylase domain-containing protein</fullName>
    </recommendedName>
</protein>
<evidence type="ECO:0000259" key="14">
    <source>
        <dbReference type="Pfam" id="PF04116"/>
    </source>
</evidence>
<dbReference type="EMBL" id="JASPKZ010001574">
    <property type="protein sequence ID" value="KAJ9597962.1"/>
    <property type="molecule type" value="Genomic_DNA"/>
</dbReference>
<evidence type="ECO:0000256" key="3">
    <source>
        <dbReference type="ARBA" id="ARBA00022516"/>
    </source>
</evidence>
<evidence type="ECO:0000256" key="2">
    <source>
        <dbReference type="ARBA" id="ARBA00004477"/>
    </source>
</evidence>
<dbReference type="PANTHER" id="PTHR12863">
    <property type="entry name" value="FATTY ACID HYDROXYLASE"/>
    <property type="match status" value="1"/>
</dbReference>
<evidence type="ECO:0000256" key="4">
    <source>
        <dbReference type="ARBA" id="ARBA00022692"/>
    </source>
</evidence>
<dbReference type="GO" id="GO:0005789">
    <property type="term" value="C:endoplasmic reticulum membrane"/>
    <property type="evidence" value="ECO:0007669"/>
    <property type="project" value="UniProtKB-SubCell"/>
</dbReference>
<feature type="domain" description="Fatty acid hydroxylase" evidence="14">
    <location>
        <begin position="6"/>
        <end position="66"/>
    </location>
</feature>
<comment type="subcellular location">
    <subcellularLocation>
        <location evidence="2">Endoplasmic reticulum membrane</location>
        <topology evidence="2">Multi-pass membrane protein</topology>
    </subcellularLocation>
</comment>
<keyword evidence="16" id="KW-1185">Reference proteome</keyword>
<dbReference type="InterPro" id="IPR006694">
    <property type="entry name" value="Fatty_acid_hydroxylase"/>
</dbReference>
<keyword evidence="8" id="KW-0862">Zinc</keyword>
<accession>A0AAD8AH19</accession>
<reference evidence="15" key="2">
    <citation type="submission" date="2023-05" db="EMBL/GenBank/DDBJ databases">
        <authorList>
            <person name="Fouks B."/>
        </authorList>
    </citation>
    <scope>NUCLEOTIDE SEQUENCE</scope>
    <source>
        <strain evidence="15">Stay&amp;Tobe</strain>
        <tissue evidence="15">Testes</tissue>
    </source>
</reference>
<evidence type="ECO:0000313" key="16">
    <source>
        <dbReference type="Proteomes" id="UP001233999"/>
    </source>
</evidence>
<dbReference type="Pfam" id="PF04116">
    <property type="entry name" value="FA_hydroxylase"/>
    <property type="match status" value="1"/>
</dbReference>
<gene>
    <name evidence="15" type="ORF">L9F63_011163</name>
</gene>
<evidence type="ECO:0000256" key="11">
    <source>
        <dbReference type="ARBA" id="ARBA00023098"/>
    </source>
</evidence>
<keyword evidence="5" id="KW-0479">Metal-binding</keyword>
<keyword evidence="4" id="KW-0812">Transmembrane</keyword>
<evidence type="ECO:0000256" key="10">
    <source>
        <dbReference type="ARBA" id="ARBA00023002"/>
    </source>
</evidence>
<keyword evidence="9" id="KW-1133">Transmembrane helix</keyword>
<evidence type="ECO:0000256" key="7">
    <source>
        <dbReference type="ARBA" id="ARBA00022832"/>
    </source>
</evidence>
<evidence type="ECO:0000313" key="15">
    <source>
        <dbReference type="EMBL" id="KAJ9597962.1"/>
    </source>
</evidence>
<sequence>MFFFTAAGITLGYVTYDLMHFYLHYGSPEAGSYLYYMKRYHNQHHFTHHETGFGISSNFWDKIFGTEIFLRKLSRALKW</sequence>
<dbReference type="GO" id="GO:0005506">
    <property type="term" value="F:iron ion binding"/>
    <property type="evidence" value="ECO:0007669"/>
    <property type="project" value="InterPro"/>
</dbReference>
<evidence type="ECO:0000256" key="9">
    <source>
        <dbReference type="ARBA" id="ARBA00022989"/>
    </source>
</evidence>
<evidence type="ECO:0000256" key="12">
    <source>
        <dbReference type="ARBA" id="ARBA00023136"/>
    </source>
</evidence>
<evidence type="ECO:0000256" key="6">
    <source>
        <dbReference type="ARBA" id="ARBA00022824"/>
    </source>
</evidence>
<keyword evidence="6" id="KW-0256">Endoplasmic reticulum</keyword>
<dbReference type="AlphaFoldDB" id="A0AAD8AH19"/>
<dbReference type="Proteomes" id="UP001233999">
    <property type="component" value="Unassembled WGS sequence"/>
</dbReference>
<dbReference type="PANTHER" id="PTHR12863:SF1">
    <property type="entry name" value="FATTY ACID 2-HYDROXYLASE"/>
    <property type="match status" value="1"/>
</dbReference>
<evidence type="ECO:0000256" key="1">
    <source>
        <dbReference type="ARBA" id="ARBA00001947"/>
    </source>
</evidence>
<evidence type="ECO:0000256" key="5">
    <source>
        <dbReference type="ARBA" id="ARBA00022723"/>
    </source>
</evidence>
<keyword evidence="7" id="KW-0276">Fatty acid metabolism</keyword>
<organism evidence="15 16">
    <name type="scientific">Diploptera punctata</name>
    <name type="common">Pacific beetle cockroach</name>
    <dbReference type="NCBI Taxonomy" id="6984"/>
    <lineage>
        <taxon>Eukaryota</taxon>
        <taxon>Metazoa</taxon>
        <taxon>Ecdysozoa</taxon>
        <taxon>Arthropoda</taxon>
        <taxon>Hexapoda</taxon>
        <taxon>Insecta</taxon>
        <taxon>Pterygota</taxon>
        <taxon>Neoptera</taxon>
        <taxon>Polyneoptera</taxon>
        <taxon>Dictyoptera</taxon>
        <taxon>Blattodea</taxon>
        <taxon>Blaberoidea</taxon>
        <taxon>Blaberidae</taxon>
        <taxon>Diplopterinae</taxon>
        <taxon>Diploptera</taxon>
    </lineage>
</organism>
<dbReference type="GO" id="GO:0006633">
    <property type="term" value="P:fatty acid biosynthetic process"/>
    <property type="evidence" value="ECO:0007669"/>
    <property type="project" value="UniProtKB-KW"/>
</dbReference>
<keyword evidence="10" id="KW-0560">Oxidoreductase</keyword>
<name>A0AAD8AH19_DIPPU</name>
<keyword evidence="12" id="KW-0472">Membrane</keyword>
<proteinExistence type="predicted"/>
<keyword evidence="3" id="KW-0444">Lipid biosynthesis</keyword>
<keyword evidence="11" id="KW-0443">Lipid metabolism</keyword>
<evidence type="ECO:0000256" key="13">
    <source>
        <dbReference type="ARBA" id="ARBA00023160"/>
    </source>
</evidence>
<reference evidence="15" key="1">
    <citation type="journal article" date="2023" name="IScience">
        <title>Live-bearing cockroach genome reveals convergent evolutionary mechanisms linked to viviparity in insects and beyond.</title>
        <authorList>
            <person name="Fouks B."/>
            <person name="Harrison M.C."/>
            <person name="Mikhailova A.A."/>
            <person name="Marchal E."/>
            <person name="English S."/>
            <person name="Carruthers M."/>
            <person name="Jennings E.C."/>
            <person name="Chiamaka E.L."/>
            <person name="Frigard R.A."/>
            <person name="Pippel M."/>
            <person name="Attardo G.M."/>
            <person name="Benoit J.B."/>
            <person name="Bornberg-Bauer E."/>
            <person name="Tobe S.S."/>
        </authorList>
    </citation>
    <scope>NUCLEOTIDE SEQUENCE</scope>
    <source>
        <strain evidence="15">Stay&amp;Tobe</strain>
    </source>
</reference>
<evidence type="ECO:0000256" key="8">
    <source>
        <dbReference type="ARBA" id="ARBA00022833"/>
    </source>
</evidence>